<dbReference type="AlphaFoldDB" id="A0A838ZJE5"/>
<keyword evidence="2" id="KW-1185">Reference proteome</keyword>
<accession>A0A838ZJE5</accession>
<protein>
    <submittedName>
        <fullName evidence="1">Uncharacterized protein</fullName>
    </submittedName>
</protein>
<gene>
    <name evidence="1" type="ORF">HU137_06280</name>
</gene>
<dbReference type="RefSeq" id="WP_182042934.1">
    <property type="nucleotide sequence ID" value="NZ_JACDZE010000001.1"/>
</dbReference>
<evidence type="ECO:0000313" key="1">
    <source>
        <dbReference type="EMBL" id="MBA5629378.1"/>
    </source>
</evidence>
<dbReference type="EMBL" id="JACDZE010000001">
    <property type="protein sequence ID" value="MBA5629378.1"/>
    <property type="molecule type" value="Genomic_DNA"/>
</dbReference>
<evidence type="ECO:0000313" key="2">
    <source>
        <dbReference type="Proteomes" id="UP000552241"/>
    </source>
</evidence>
<sequence>MEKVIIEKSVMDYFDDLIFKLFEEEYFSFVDFSLDYVGRILDFILNDLPDTPRKKSPQNLIQHGSFYTFYKANTATTW</sequence>
<organism evidence="1 2">
    <name type="scientific">Moheibacter lacus</name>
    <dbReference type="NCBI Taxonomy" id="2745851"/>
    <lineage>
        <taxon>Bacteria</taxon>
        <taxon>Pseudomonadati</taxon>
        <taxon>Bacteroidota</taxon>
        <taxon>Flavobacteriia</taxon>
        <taxon>Flavobacteriales</taxon>
        <taxon>Weeksellaceae</taxon>
        <taxon>Moheibacter</taxon>
    </lineage>
</organism>
<dbReference type="Proteomes" id="UP000552241">
    <property type="component" value="Unassembled WGS sequence"/>
</dbReference>
<reference evidence="1 2" key="1">
    <citation type="submission" date="2020-07" db="EMBL/GenBank/DDBJ databases">
        <title>Moheibacter lacus sp. nov., a member of the family Flavobacteriaceae isolated from freshwater lake sediment.</title>
        <authorList>
            <person name="Liu Y."/>
        </authorList>
    </citation>
    <scope>NUCLEOTIDE SEQUENCE [LARGE SCALE GENOMIC DNA]</scope>
    <source>
        <strain evidence="1 2">BDHS18</strain>
    </source>
</reference>
<name>A0A838ZJE5_9FLAO</name>
<comment type="caution">
    <text evidence="1">The sequence shown here is derived from an EMBL/GenBank/DDBJ whole genome shotgun (WGS) entry which is preliminary data.</text>
</comment>
<proteinExistence type="predicted"/>